<dbReference type="CDD" id="cd03390">
    <property type="entry name" value="PAP2_containing_1_like"/>
    <property type="match status" value="1"/>
</dbReference>
<dbReference type="GO" id="GO:0016020">
    <property type="term" value="C:membrane"/>
    <property type="evidence" value="ECO:0007669"/>
    <property type="project" value="UniProtKB-SubCell"/>
</dbReference>
<comment type="subcellular location">
    <subcellularLocation>
        <location evidence="1">Membrane</location>
        <topology evidence="1">Multi-pass membrane protein</topology>
    </subcellularLocation>
</comment>
<evidence type="ECO:0000256" key="2">
    <source>
        <dbReference type="ARBA" id="ARBA00008816"/>
    </source>
</evidence>
<dbReference type="EMBL" id="LUGH01000719">
    <property type="protein sequence ID" value="OBZ83116.1"/>
    <property type="molecule type" value="Genomic_DNA"/>
</dbReference>
<dbReference type="SMART" id="SM00014">
    <property type="entry name" value="acidPPc"/>
    <property type="match status" value="1"/>
</dbReference>
<dbReference type="AlphaFoldDB" id="A0A1C7N3A0"/>
<evidence type="ECO:0000256" key="7">
    <source>
        <dbReference type="SAM" id="Phobius"/>
    </source>
</evidence>
<dbReference type="Pfam" id="PF01569">
    <property type="entry name" value="PAP2"/>
    <property type="match status" value="1"/>
</dbReference>
<gene>
    <name evidence="9" type="primary">dpp1</name>
    <name evidence="9" type="ORF">A0J61_08838</name>
</gene>
<comment type="similarity">
    <text evidence="2">Belongs to the PA-phosphatase related phosphoesterase family.</text>
</comment>
<keyword evidence="4 7" id="KW-1133">Transmembrane helix</keyword>
<dbReference type="GO" id="GO:0046839">
    <property type="term" value="P:phospholipid dephosphorylation"/>
    <property type="evidence" value="ECO:0007669"/>
    <property type="project" value="TreeGrafter"/>
</dbReference>
<dbReference type="SUPFAM" id="SSF48317">
    <property type="entry name" value="Acid phosphatase/Vanadium-dependent haloperoxidase"/>
    <property type="match status" value="1"/>
</dbReference>
<proteinExistence type="inferred from homology"/>
<dbReference type="InterPro" id="IPR036938">
    <property type="entry name" value="PAP2/HPO_sf"/>
</dbReference>
<feature type="transmembrane region" description="Helical" evidence="7">
    <location>
        <begin position="165"/>
        <end position="184"/>
    </location>
</feature>
<accession>A0A1C7N3A0</accession>
<feature type="transmembrane region" description="Helical" evidence="7">
    <location>
        <begin position="60"/>
        <end position="83"/>
    </location>
</feature>
<dbReference type="PANTHER" id="PTHR10165:SF35">
    <property type="entry name" value="RE23632P"/>
    <property type="match status" value="1"/>
</dbReference>
<evidence type="ECO:0000256" key="3">
    <source>
        <dbReference type="ARBA" id="ARBA00022692"/>
    </source>
</evidence>
<feature type="transmembrane region" description="Helical" evidence="7">
    <location>
        <begin position="222"/>
        <end position="241"/>
    </location>
</feature>
<dbReference type="InterPro" id="IPR043216">
    <property type="entry name" value="PAP-like"/>
</dbReference>
<name>A0A1C7N3A0_9FUNG</name>
<evidence type="ECO:0000256" key="4">
    <source>
        <dbReference type="ARBA" id="ARBA00022989"/>
    </source>
</evidence>
<feature type="transmembrane region" description="Helical" evidence="7">
    <location>
        <begin position="95"/>
        <end position="117"/>
    </location>
</feature>
<protein>
    <submittedName>
        <fullName evidence="9">Putative diacylglycerol pyrophosphate phosphatase 1</fullName>
    </submittedName>
</protein>
<evidence type="ECO:0000313" key="9">
    <source>
        <dbReference type="EMBL" id="OBZ83116.1"/>
    </source>
</evidence>
<evidence type="ECO:0000256" key="5">
    <source>
        <dbReference type="ARBA" id="ARBA00023136"/>
    </source>
</evidence>
<dbReference type="InParanoid" id="A0A1C7N3A0"/>
<reference evidence="9 10" key="1">
    <citation type="submission" date="2016-03" db="EMBL/GenBank/DDBJ databases">
        <title>Choanephora cucurbitarum.</title>
        <authorList>
            <person name="Min B."/>
            <person name="Park H."/>
            <person name="Park J.-H."/>
            <person name="Shin H.-D."/>
            <person name="Choi I.-G."/>
        </authorList>
    </citation>
    <scope>NUCLEOTIDE SEQUENCE [LARGE SCALE GENOMIC DNA]</scope>
    <source>
        <strain evidence="9 10">KUS-F28377</strain>
    </source>
</reference>
<dbReference type="STRING" id="101091.A0A1C7N3A0"/>
<dbReference type="InterPro" id="IPR000326">
    <property type="entry name" value="PAP2/HPO"/>
</dbReference>
<dbReference type="OrthoDB" id="8907274at2759"/>
<dbReference type="Proteomes" id="UP000093000">
    <property type="component" value="Unassembled WGS sequence"/>
</dbReference>
<dbReference type="GO" id="GO:0008195">
    <property type="term" value="F:phosphatidate phosphatase activity"/>
    <property type="evidence" value="ECO:0007669"/>
    <property type="project" value="TreeGrafter"/>
</dbReference>
<sequence>MIRDPFKRRIVLSYAYDWALVVLMTIAFFAIDKIEPFRRRFSLEDKTIMFPYTEHESVPIWLLAVIAFLAPVLIIGFVSLSNIGYKRNFNDFHSGVLGLCLGLSMTVMLTDVIKITAGRPRPDMLSRCQPALDAVDPTFGLSSVDICTADINSHMMRDGFKSFPSGHSSFSFAGLGFLAFYLAGKMKMFDKFGYTYKGFMFAFPVIGALLVAISRTEDYRHHWQDVTIGSILGTLCAYFAYRQYYPSLSRSHCANPFSDRVLYHRERLDKELGVVSSDTIPLYDSNQQQQLNLGKYQQDRDDLTDGSSTSHLSPGTNFHNNLETSSNNSHAPLIDQRR</sequence>
<evidence type="ECO:0000256" key="6">
    <source>
        <dbReference type="SAM" id="MobiDB-lite"/>
    </source>
</evidence>
<evidence type="ECO:0000256" key="1">
    <source>
        <dbReference type="ARBA" id="ARBA00004141"/>
    </source>
</evidence>
<dbReference type="Gene3D" id="1.20.144.10">
    <property type="entry name" value="Phosphatidic acid phosphatase type 2/haloperoxidase"/>
    <property type="match status" value="1"/>
</dbReference>
<comment type="caution">
    <text evidence="9">The sequence shown here is derived from an EMBL/GenBank/DDBJ whole genome shotgun (WGS) entry which is preliminary data.</text>
</comment>
<keyword evidence="10" id="KW-1185">Reference proteome</keyword>
<feature type="region of interest" description="Disordered" evidence="6">
    <location>
        <begin position="297"/>
        <end position="338"/>
    </location>
</feature>
<dbReference type="GO" id="GO:0006644">
    <property type="term" value="P:phospholipid metabolic process"/>
    <property type="evidence" value="ECO:0007669"/>
    <property type="project" value="InterPro"/>
</dbReference>
<feature type="compositionally biased region" description="Polar residues" evidence="6">
    <location>
        <begin position="305"/>
        <end position="330"/>
    </location>
</feature>
<dbReference type="FunCoup" id="A0A1C7N3A0">
    <property type="interactions" value="82"/>
</dbReference>
<feature type="transmembrane region" description="Helical" evidence="7">
    <location>
        <begin position="196"/>
        <end position="216"/>
    </location>
</feature>
<feature type="domain" description="Phosphatidic acid phosphatase type 2/haloperoxidase" evidence="8">
    <location>
        <begin position="96"/>
        <end position="241"/>
    </location>
</feature>
<dbReference type="PANTHER" id="PTHR10165">
    <property type="entry name" value="LIPID PHOSPHATE PHOSPHATASE"/>
    <property type="match status" value="1"/>
</dbReference>
<feature type="transmembrane region" description="Helical" evidence="7">
    <location>
        <begin position="12"/>
        <end position="31"/>
    </location>
</feature>
<evidence type="ECO:0000313" key="10">
    <source>
        <dbReference type="Proteomes" id="UP000093000"/>
    </source>
</evidence>
<organism evidence="9 10">
    <name type="scientific">Choanephora cucurbitarum</name>
    <dbReference type="NCBI Taxonomy" id="101091"/>
    <lineage>
        <taxon>Eukaryota</taxon>
        <taxon>Fungi</taxon>
        <taxon>Fungi incertae sedis</taxon>
        <taxon>Mucoromycota</taxon>
        <taxon>Mucoromycotina</taxon>
        <taxon>Mucoromycetes</taxon>
        <taxon>Mucorales</taxon>
        <taxon>Mucorineae</taxon>
        <taxon>Choanephoraceae</taxon>
        <taxon>Choanephoroideae</taxon>
        <taxon>Choanephora</taxon>
    </lineage>
</organism>
<keyword evidence="3 7" id="KW-0812">Transmembrane</keyword>
<keyword evidence="5 7" id="KW-0472">Membrane</keyword>
<evidence type="ECO:0000259" key="8">
    <source>
        <dbReference type="SMART" id="SM00014"/>
    </source>
</evidence>